<evidence type="ECO:0000256" key="1">
    <source>
        <dbReference type="SAM" id="MobiDB-lite"/>
    </source>
</evidence>
<keyword evidence="2" id="KW-0472">Membrane</keyword>
<name>A0ABD3Q616_9STRA</name>
<feature type="region of interest" description="Disordered" evidence="1">
    <location>
        <begin position="142"/>
        <end position="161"/>
    </location>
</feature>
<feature type="transmembrane region" description="Helical" evidence="2">
    <location>
        <begin position="36"/>
        <end position="55"/>
    </location>
</feature>
<keyword evidence="2" id="KW-0812">Transmembrane</keyword>
<gene>
    <name evidence="3" type="ORF">ACHAWO_005847</name>
</gene>
<feature type="transmembrane region" description="Helical" evidence="2">
    <location>
        <begin position="7"/>
        <end position="30"/>
    </location>
</feature>
<dbReference type="AlphaFoldDB" id="A0ABD3Q616"/>
<evidence type="ECO:0000313" key="4">
    <source>
        <dbReference type="Proteomes" id="UP001530400"/>
    </source>
</evidence>
<sequence>MASLARVVNTLPVPLFGSVATATAFIGAKARTLPRFAGWIAPLGAGALWFVWPAVDDGWKIEMGLKADPEAAAKAAEAAKAAPVTKAEVEVKAVVALPAAALKEIEEAPKAHAHVETSDDKLFVKAASSGDFSYLEEKWEAFAEKSSNPGEEDDEEEEEGE</sequence>
<feature type="compositionally biased region" description="Acidic residues" evidence="1">
    <location>
        <begin position="150"/>
        <end position="161"/>
    </location>
</feature>
<keyword evidence="4" id="KW-1185">Reference proteome</keyword>
<dbReference type="Proteomes" id="UP001530400">
    <property type="component" value="Unassembled WGS sequence"/>
</dbReference>
<comment type="caution">
    <text evidence="3">The sequence shown here is derived from an EMBL/GenBank/DDBJ whole genome shotgun (WGS) entry which is preliminary data.</text>
</comment>
<evidence type="ECO:0000256" key="2">
    <source>
        <dbReference type="SAM" id="Phobius"/>
    </source>
</evidence>
<keyword evidence="2" id="KW-1133">Transmembrane helix</keyword>
<reference evidence="3 4" key="1">
    <citation type="submission" date="2024-10" db="EMBL/GenBank/DDBJ databases">
        <title>Updated reference genomes for cyclostephanoid diatoms.</title>
        <authorList>
            <person name="Roberts W.R."/>
            <person name="Alverson A.J."/>
        </authorList>
    </citation>
    <scope>NUCLEOTIDE SEQUENCE [LARGE SCALE GENOMIC DNA]</scope>
    <source>
        <strain evidence="3 4">AJA010-31</strain>
    </source>
</reference>
<protein>
    <submittedName>
        <fullName evidence="3">Uncharacterized protein</fullName>
    </submittedName>
</protein>
<dbReference type="EMBL" id="JALLPJ020000311">
    <property type="protein sequence ID" value="KAL3795792.1"/>
    <property type="molecule type" value="Genomic_DNA"/>
</dbReference>
<evidence type="ECO:0000313" key="3">
    <source>
        <dbReference type="EMBL" id="KAL3795792.1"/>
    </source>
</evidence>
<proteinExistence type="predicted"/>
<organism evidence="3 4">
    <name type="scientific">Cyclotella atomus</name>
    <dbReference type="NCBI Taxonomy" id="382360"/>
    <lineage>
        <taxon>Eukaryota</taxon>
        <taxon>Sar</taxon>
        <taxon>Stramenopiles</taxon>
        <taxon>Ochrophyta</taxon>
        <taxon>Bacillariophyta</taxon>
        <taxon>Coscinodiscophyceae</taxon>
        <taxon>Thalassiosirophycidae</taxon>
        <taxon>Stephanodiscales</taxon>
        <taxon>Stephanodiscaceae</taxon>
        <taxon>Cyclotella</taxon>
    </lineage>
</organism>
<accession>A0ABD3Q616</accession>